<proteinExistence type="inferred from homology"/>
<evidence type="ECO:0000256" key="7">
    <source>
        <dbReference type="ARBA" id="ARBA00023180"/>
    </source>
</evidence>
<evidence type="ECO:0000256" key="2">
    <source>
        <dbReference type="ARBA" id="ARBA00009906"/>
    </source>
</evidence>
<dbReference type="PRINTS" id="PR00903">
    <property type="entry name" value="VP7CAPSID"/>
</dbReference>
<dbReference type="GO" id="GO:0019031">
    <property type="term" value="C:viral envelope"/>
    <property type="evidence" value="ECO:0007669"/>
    <property type="project" value="InterPro"/>
</dbReference>
<accession>A0A7U1BCC2</accession>
<keyword evidence="7" id="KW-0325">Glycoprotein</keyword>
<dbReference type="GO" id="GO:0005198">
    <property type="term" value="F:structural molecule activity"/>
    <property type="evidence" value="ECO:0007669"/>
    <property type="project" value="InterPro"/>
</dbReference>
<evidence type="ECO:0000313" key="10">
    <source>
        <dbReference type="EMBL" id="QQY96782.1"/>
    </source>
</evidence>
<evidence type="ECO:0000256" key="3">
    <source>
        <dbReference type="ARBA" id="ARBA00021788"/>
    </source>
</evidence>
<dbReference type="InterPro" id="IPR001803">
    <property type="entry name" value="Orbi_VP7_capsid"/>
</dbReference>
<evidence type="ECO:0000313" key="8">
    <source>
        <dbReference type="EMBL" id="QQY96772.1"/>
    </source>
</evidence>
<keyword evidence="5" id="KW-1152">Outer capsid protein</keyword>
<reference evidence="10" key="1">
    <citation type="submission" date="2019-12" db="EMBL/GenBank/DDBJ databases">
        <title>Equine encephalosis virus genome sequencing and assembly.</title>
        <authorList>
            <person name="Guthrie A.J."/>
            <person name="Coetzee P."/>
            <person name="Lourens C.W."/>
            <person name="MacLachlan N.J."/>
            <person name="Weyer C.T."/>
            <person name="le Grange M."/>
        </authorList>
    </citation>
    <scope>NUCLEOTIDE SEQUENCE</scope>
    <source>
        <strain evidence="8">1/E.caballus-labstr/ZAF/1976/Colesburg-Bryanston:M8/76</strain>
        <strain evidence="10">1/E.caballus-tc/ZAF/2008/Pretoria-E080272</strain>
        <strain evidence="9">1/E.caballus-tc/ZAF/2009/Ingogo-E090388</strain>
    </source>
</reference>
<dbReference type="GO" id="GO:0046789">
    <property type="term" value="F:host cell surface receptor binding"/>
    <property type="evidence" value="ECO:0007669"/>
    <property type="project" value="InterPro"/>
</dbReference>
<evidence type="ECO:0000256" key="6">
    <source>
        <dbReference type="ARBA" id="ARBA00022844"/>
    </source>
</evidence>
<dbReference type="EMBL" id="MN876941">
    <property type="protein sequence ID" value="QQY96779.1"/>
    <property type="molecule type" value="Genomic_RNA"/>
</dbReference>
<dbReference type="Gene3D" id="1.10.170.10">
    <property type="entry name" value="Bluetongue Virus 10, subunit 1, domain 3"/>
    <property type="match status" value="1"/>
</dbReference>
<dbReference type="Gene3D" id="1.10.250.10">
    <property type="entry name" value="Bluetongue Virus 10, subunit 1, domain 1"/>
    <property type="match status" value="1"/>
</dbReference>
<dbReference type="InterPro" id="IPR023178">
    <property type="entry name" value="Orbi_VP7_capsid_C"/>
</dbReference>
<dbReference type="Pfam" id="PF00897">
    <property type="entry name" value="Orbi_VP7"/>
    <property type="match status" value="1"/>
</dbReference>
<dbReference type="InterPro" id="IPR023176">
    <property type="entry name" value="Orbi_VP7_capsid_N"/>
</dbReference>
<sequence length="350" mass="38147">MDAIAARALSVVRACVTAQDPRATMAPQVLEILGLGINRYNAITGSRVTMRPGTVPERNDMMFMCIDMVCAALNIQLGNVSPDYTQKLETIGVLATSEIPYTDEAINAIVRVTGETQTWGPVDSPMPPYLGAVAVEAPGHYFMPLGRQTHSAYTDSNTIQVSLTPNSAAQVNGAMTPQGVELVQLFFVWRPFAMYTSQAGAAVAQPPGVTLSLGGVNMPEGRILIWDGVAPVVVQNPGNAPAMAQIEVVRFTQLLHSYETVPETRENMARCYSFLSVTWHTLRSAILRSLGMLPVHQSAYPPTNRYEYLAYLLIAALADAYDALRPNFDMFNQPNVPLQPTRAQIAALYR</sequence>
<evidence type="ECO:0000313" key="9">
    <source>
        <dbReference type="EMBL" id="QQY96779.1"/>
    </source>
</evidence>
<evidence type="ECO:0000256" key="5">
    <source>
        <dbReference type="ARBA" id="ARBA00022770"/>
    </source>
</evidence>
<dbReference type="GO" id="GO:0019064">
    <property type="term" value="P:fusion of virus membrane with host plasma membrane"/>
    <property type="evidence" value="ECO:0007669"/>
    <property type="project" value="InterPro"/>
</dbReference>
<dbReference type="SUPFAM" id="SSF48345">
    <property type="entry name" value="A virus capsid protein alpha-helical domain"/>
    <property type="match status" value="1"/>
</dbReference>
<name>A0A7U1BCC2_9REOV</name>
<evidence type="ECO:0000256" key="4">
    <source>
        <dbReference type="ARBA" id="ARBA00022561"/>
    </source>
</evidence>
<keyword evidence="6" id="KW-0946">Virion</keyword>
<comment type="subcellular location">
    <subcellularLocation>
        <location evidence="1">Virion</location>
    </subcellularLocation>
</comment>
<dbReference type="GO" id="GO:0039624">
    <property type="term" value="C:viral outer capsid"/>
    <property type="evidence" value="ECO:0007669"/>
    <property type="project" value="UniProtKB-KW"/>
</dbReference>
<dbReference type="SUPFAM" id="SSF49818">
    <property type="entry name" value="Viral protein domain"/>
    <property type="match status" value="1"/>
</dbReference>
<dbReference type="EMBL" id="MN887224">
    <property type="protein sequence ID" value="QQY96772.1"/>
    <property type="molecule type" value="Genomic_RNA"/>
</dbReference>
<dbReference type="InterPro" id="IPR008935">
    <property type="entry name" value="Virus_capsid_a-hlx_vir"/>
</dbReference>
<dbReference type="Gene3D" id="2.60.120.170">
    <property type="match status" value="1"/>
</dbReference>
<evidence type="ECO:0000256" key="1">
    <source>
        <dbReference type="ARBA" id="ARBA00004328"/>
    </source>
</evidence>
<organism evidence="10">
    <name type="scientific">Equine encephalosis virus 1</name>
    <dbReference type="NCBI Taxonomy" id="201491"/>
    <lineage>
        <taxon>Viruses</taxon>
        <taxon>Riboviria</taxon>
        <taxon>Orthornavirae</taxon>
        <taxon>Duplornaviricota</taxon>
        <taxon>Resentoviricetes</taxon>
        <taxon>Reovirales</taxon>
        <taxon>Sedoreoviridae</taxon>
        <taxon>Orbivirus</taxon>
        <taxon>Orbivirus betaequi</taxon>
        <taxon>Equine encephalosis virus</taxon>
    </lineage>
</organism>
<dbReference type="EMBL" id="MN876971">
    <property type="protein sequence ID" value="QQY96782.1"/>
    <property type="molecule type" value="Genomic_RNA"/>
</dbReference>
<comment type="similarity">
    <text evidence="2">Belongs to the orbivirus VP7 family.</text>
</comment>
<protein>
    <recommendedName>
        <fullName evidence="3">Core protein VP7</fullName>
    </recommendedName>
</protein>
<dbReference type="InterPro" id="IPR008980">
    <property type="entry name" value="Capsid_hemagglutn"/>
</dbReference>
<keyword evidence="4" id="KW-0167">Capsid protein</keyword>